<feature type="transmembrane region" description="Helical" evidence="7">
    <location>
        <begin position="384"/>
        <end position="402"/>
    </location>
</feature>
<evidence type="ECO:0000313" key="8">
    <source>
        <dbReference type="EMBL" id="MDA3613318.1"/>
    </source>
</evidence>
<dbReference type="CDD" id="cd16917">
    <property type="entry name" value="HATPase_UhpB-NarQ-NarX-like"/>
    <property type="match status" value="1"/>
</dbReference>
<dbReference type="Gene3D" id="3.30.565.10">
    <property type="entry name" value="Histidine kinase-like ATPase, C-terminal domain"/>
    <property type="match status" value="1"/>
</dbReference>
<keyword evidence="9" id="KW-1185">Reference proteome</keyword>
<organism evidence="8 9">
    <name type="scientific">Polluticaenibacter yanchengensis</name>
    <dbReference type="NCBI Taxonomy" id="3014562"/>
    <lineage>
        <taxon>Bacteria</taxon>
        <taxon>Pseudomonadati</taxon>
        <taxon>Bacteroidota</taxon>
        <taxon>Chitinophagia</taxon>
        <taxon>Chitinophagales</taxon>
        <taxon>Chitinophagaceae</taxon>
        <taxon>Polluticaenibacter</taxon>
    </lineage>
</organism>
<gene>
    <name evidence="8" type="ORF">O3P16_00750</name>
</gene>
<dbReference type="InterPro" id="IPR050482">
    <property type="entry name" value="Sensor_HK_TwoCompSys"/>
</dbReference>
<dbReference type="EMBL" id="JAQGEF010000001">
    <property type="protein sequence ID" value="MDA3613318.1"/>
    <property type="molecule type" value="Genomic_DNA"/>
</dbReference>
<dbReference type="Proteomes" id="UP001210231">
    <property type="component" value="Unassembled WGS sequence"/>
</dbReference>
<protein>
    <recommendedName>
        <fullName evidence="2">histidine kinase</fullName>
        <ecNumber evidence="2">2.7.13.3</ecNumber>
    </recommendedName>
</protein>
<dbReference type="RefSeq" id="WP_407029650.1">
    <property type="nucleotide sequence ID" value="NZ_JAQGEF010000001.1"/>
</dbReference>
<evidence type="ECO:0000256" key="4">
    <source>
        <dbReference type="ARBA" id="ARBA00022777"/>
    </source>
</evidence>
<dbReference type="PANTHER" id="PTHR24421:SF10">
    <property type="entry name" value="NITRATE_NITRITE SENSOR PROTEIN NARQ"/>
    <property type="match status" value="1"/>
</dbReference>
<evidence type="ECO:0000256" key="6">
    <source>
        <dbReference type="SAM" id="Coils"/>
    </source>
</evidence>
<evidence type="ECO:0000313" key="9">
    <source>
        <dbReference type="Proteomes" id="UP001210231"/>
    </source>
</evidence>
<evidence type="ECO:0000256" key="1">
    <source>
        <dbReference type="ARBA" id="ARBA00000085"/>
    </source>
</evidence>
<sequence length="630" mass="72056">MRLYLLLLLLHLTINTNSQDHQADLIKELKTLEEKSDKGQLSKKDFIYNTTNLLGQYMFNKGLSLPGDTLIKLLNSYKAAIWAAGKEDESYRSTYFGFLATNADINNKVGEAMFYAEKYSVENSKLGQKDLLEQGIKLNHYTKNRNYPKVIETFEAEADYIRNIYKTINTPLFNENNCINAQSILYMVSFAYYEMNLIEKGNALYKMASQLDSAYQTQLNLPDYEKFLSHLKILSIQLNYHLYNNELSLLANNIKSGKAIVTAYKDSIAYEISAFRNDLFYAELQYLINTKQYSKAISFYDSISTATLTTSLDSVKLYERKWFLYSKINNHEKANEAIQLAINSYKNELRNISNEMDGILYAHAEAEYNKNELGESEKIKSQRLYWIIAISVFSLLTIGLLYSRYKLKIKKQDKILEELNNITAIQIQEAIQKTTKDQQLKIGQNLHDDLSSTLAGNLYLIERLKKKVPGIENELDTIYKQTHLVYSNIRNQSHQLFNSGTSINDDSLDENVKNIIDAALPGSTIKKEIEIDKEASSMLNLNARIEILKIIQEAMTNIVKHAPKANEAFVFLYKQEKEVVLQIGNNGQSVGKDNNKGIGLQSIQKRVKSLSGHLDIINDNGFVINIQLPC</sequence>
<evidence type="ECO:0000256" key="2">
    <source>
        <dbReference type="ARBA" id="ARBA00012438"/>
    </source>
</evidence>
<name>A0ABT4UGK3_9BACT</name>
<keyword evidence="7" id="KW-1133">Transmembrane helix</keyword>
<feature type="coiled-coil region" evidence="6">
    <location>
        <begin position="328"/>
        <end position="355"/>
    </location>
</feature>
<evidence type="ECO:0000256" key="5">
    <source>
        <dbReference type="ARBA" id="ARBA00023012"/>
    </source>
</evidence>
<proteinExistence type="predicted"/>
<keyword evidence="5" id="KW-0902">Two-component regulatory system</keyword>
<reference evidence="8 9" key="1">
    <citation type="submission" date="2022-12" db="EMBL/GenBank/DDBJ databases">
        <title>Chitinophagaceae gen. sp. nov., a new member of the family Chitinophagaceae, isolated from soil in a chemical factory.</title>
        <authorList>
            <person name="Ke Z."/>
        </authorList>
    </citation>
    <scope>NUCLEOTIDE SEQUENCE [LARGE SCALE GENOMIC DNA]</scope>
    <source>
        <strain evidence="8 9">LY-5</strain>
    </source>
</reference>
<dbReference type="InterPro" id="IPR036890">
    <property type="entry name" value="HATPase_C_sf"/>
</dbReference>
<comment type="caution">
    <text evidence="8">The sequence shown here is derived from an EMBL/GenBank/DDBJ whole genome shotgun (WGS) entry which is preliminary data.</text>
</comment>
<keyword evidence="3" id="KW-0808">Transferase</keyword>
<dbReference type="SUPFAM" id="SSF55874">
    <property type="entry name" value="ATPase domain of HSP90 chaperone/DNA topoisomerase II/histidine kinase"/>
    <property type="match status" value="1"/>
</dbReference>
<accession>A0ABT4UGK3</accession>
<evidence type="ECO:0000256" key="7">
    <source>
        <dbReference type="SAM" id="Phobius"/>
    </source>
</evidence>
<evidence type="ECO:0000256" key="3">
    <source>
        <dbReference type="ARBA" id="ARBA00022679"/>
    </source>
</evidence>
<keyword evidence="6" id="KW-0175">Coiled coil</keyword>
<comment type="catalytic activity">
    <reaction evidence="1">
        <text>ATP + protein L-histidine = ADP + protein N-phospho-L-histidine.</text>
        <dbReference type="EC" id="2.7.13.3"/>
    </reaction>
</comment>
<keyword evidence="7" id="KW-0812">Transmembrane</keyword>
<keyword evidence="4" id="KW-0418">Kinase</keyword>
<dbReference type="PANTHER" id="PTHR24421">
    <property type="entry name" value="NITRATE/NITRITE SENSOR PROTEIN NARX-RELATED"/>
    <property type="match status" value="1"/>
</dbReference>
<dbReference type="EC" id="2.7.13.3" evidence="2"/>
<keyword evidence="7" id="KW-0472">Membrane</keyword>